<proteinExistence type="predicted"/>
<protein>
    <submittedName>
        <fullName evidence="2">Uncharacterized protein</fullName>
    </submittedName>
</protein>
<dbReference type="AlphaFoldDB" id="A0A5A9P6J2"/>
<evidence type="ECO:0000256" key="1">
    <source>
        <dbReference type="SAM" id="MobiDB-lite"/>
    </source>
</evidence>
<keyword evidence="3" id="KW-1185">Reference proteome</keyword>
<organism evidence="2 3">
    <name type="scientific">Triplophysa tibetana</name>
    <dbReference type="NCBI Taxonomy" id="1572043"/>
    <lineage>
        <taxon>Eukaryota</taxon>
        <taxon>Metazoa</taxon>
        <taxon>Chordata</taxon>
        <taxon>Craniata</taxon>
        <taxon>Vertebrata</taxon>
        <taxon>Euteleostomi</taxon>
        <taxon>Actinopterygii</taxon>
        <taxon>Neopterygii</taxon>
        <taxon>Teleostei</taxon>
        <taxon>Ostariophysi</taxon>
        <taxon>Cypriniformes</taxon>
        <taxon>Nemacheilidae</taxon>
        <taxon>Triplophysa</taxon>
    </lineage>
</organism>
<reference evidence="2 3" key="1">
    <citation type="journal article" date="2019" name="Mol. Ecol. Resour.">
        <title>Chromosome-level genome assembly of Triplophysa tibetana, a fish adapted to the harsh high-altitude environment of the Tibetan Plateau.</title>
        <authorList>
            <person name="Yang X."/>
            <person name="Liu H."/>
            <person name="Ma Z."/>
            <person name="Zou Y."/>
            <person name="Zou M."/>
            <person name="Mao Y."/>
            <person name="Li X."/>
            <person name="Wang H."/>
            <person name="Chen T."/>
            <person name="Wang W."/>
            <person name="Yang R."/>
        </authorList>
    </citation>
    <scope>NUCLEOTIDE SEQUENCE [LARGE SCALE GENOMIC DNA]</scope>
    <source>
        <strain evidence="2">TTIB1903HZAU</strain>
        <tissue evidence="2">Muscle</tissue>
    </source>
</reference>
<sequence>MCEFTQHYRHPLIYMQIAAFIQNFKALNRQPDKRVCELCRNGTGPDGCLPELDYLTLLQVLSMPIKIYFQSAEDLIVKRDAGKESKTSTFPVNRFPRKIWYQTVDKRHKARSTPKAVDKPVDGGHRK</sequence>
<gene>
    <name evidence="2" type="ORF">E1301_Tti009006</name>
</gene>
<accession>A0A5A9P6J2</accession>
<evidence type="ECO:0000313" key="3">
    <source>
        <dbReference type="Proteomes" id="UP000324632"/>
    </source>
</evidence>
<evidence type="ECO:0000313" key="2">
    <source>
        <dbReference type="EMBL" id="KAA0716801.1"/>
    </source>
</evidence>
<dbReference type="Proteomes" id="UP000324632">
    <property type="component" value="Chromosome 9"/>
</dbReference>
<name>A0A5A9P6J2_9TELE</name>
<feature type="compositionally biased region" description="Basic and acidic residues" evidence="1">
    <location>
        <begin position="116"/>
        <end position="127"/>
    </location>
</feature>
<dbReference type="EMBL" id="SOYY01000009">
    <property type="protein sequence ID" value="KAA0716801.1"/>
    <property type="molecule type" value="Genomic_DNA"/>
</dbReference>
<feature type="region of interest" description="Disordered" evidence="1">
    <location>
        <begin position="105"/>
        <end position="127"/>
    </location>
</feature>
<comment type="caution">
    <text evidence="2">The sequence shown here is derived from an EMBL/GenBank/DDBJ whole genome shotgun (WGS) entry which is preliminary data.</text>
</comment>